<keyword evidence="2" id="KW-1185">Reference proteome</keyword>
<dbReference type="OrthoDB" id="119238at2"/>
<evidence type="ECO:0000313" key="1">
    <source>
        <dbReference type="EMBL" id="ABK38913.1"/>
    </source>
</evidence>
<evidence type="ECO:0000313" key="2">
    <source>
        <dbReference type="Proteomes" id="UP000000756"/>
    </source>
</evidence>
<dbReference type="RefSeq" id="WP_011705204.1">
    <property type="nucleotide sequence ID" value="NC_008570.1"/>
</dbReference>
<dbReference type="HOGENOM" id="CLU_893530_0_0_6"/>
<sequence>MKIVFNVNGKKVPIKSLKYISKANKLEVMRSWFYENFENPVESCPHDSEDGYIYIYGGPYEASEELQEMFGEYIDEKLIEELVADLNNECYEWSANSNNINDWYDDDIYDAVISSEQPYIKFCENINSIKALSKNNPKSQQKEHLLGLLYTNVITALETLYVELYVKSMEKNDTYVSNCIEKGKIEFKVSKDIAALPFKGETIEKMHEELLKAVVDCLINASWHSTNKVIERYKATFGIQVQKNWPISEIEAATLIRNHLVHRGGKDKEGNPVVISEHDLEKLLDNAMVLAENLNNSVEAVIKDKKRADIEASIAKYGF</sequence>
<proteinExistence type="predicted"/>
<dbReference type="Proteomes" id="UP000000756">
    <property type="component" value="Chromosome"/>
</dbReference>
<protein>
    <recommendedName>
        <fullName evidence="3">RiboL-PSP-HEPN domain-containing protein</fullName>
    </recommendedName>
</protein>
<dbReference type="EMBL" id="CP000462">
    <property type="protein sequence ID" value="ABK38913.1"/>
    <property type="molecule type" value="Genomic_DNA"/>
</dbReference>
<name>A0KHT1_AERHH</name>
<evidence type="ECO:0008006" key="3">
    <source>
        <dbReference type="Google" id="ProtNLM"/>
    </source>
</evidence>
<reference evidence="1 2" key="1">
    <citation type="journal article" date="2006" name="J. Bacteriol.">
        <title>Genome sequence of Aeromonas hydrophila ATCC 7966T: jack of all trades.</title>
        <authorList>
            <person name="Seshadri R."/>
            <person name="Joseph S.W."/>
            <person name="Chopra A.K."/>
            <person name="Sha J."/>
            <person name="Shaw J."/>
            <person name="Graf J."/>
            <person name="Haft D."/>
            <person name="Wu M."/>
            <person name="Ren Q."/>
            <person name="Rosovitz M.J."/>
            <person name="Madupu R."/>
            <person name="Tallon L."/>
            <person name="Kim M."/>
            <person name="Jin S."/>
            <person name="Vuong H."/>
            <person name="Stine O.C."/>
            <person name="Ali A."/>
            <person name="Horneman A.J."/>
            <person name="Heidelberg J.F."/>
        </authorList>
    </citation>
    <scope>NUCLEOTIDE SEQUENCE [LARGE SCALE GENOMIC DNA]</scope>
    <source>
        <strain evidence="2">ATCC 7966 / DSM 30187 / BCRC 13018 / CCUG 14551 / JCM 1027 / KCTC 2358 / NCIMB 9240 / NCTC 8049</strain>
    </source>
</reference>
<dbReference type="GeneID" id="4490724"/>
<dbReference type="KEGG" id="aha:AHA_1291"/>
<gene>
    <name evidence="1" type="ordered locus">AHA_1291</name>
</gene>
<accession>A0KHT1</accession>
<dbReference type="eggNOG" id="ENOG502Z9V1">
    <property type="taxonomic scope" value="Bacteria"/>
</dbReference>
<dbReference type="AlphaFoldDB" id="A0KHT1"/>
<organism evidence="1 2">
    <name type="scientific">Aeromonas hydrophila subsp. hydrophila (strain ATCC 7966 / DSM 30187 / BCRC 13018 / CCUG 14551 / JCM 1027 / KCTC 2358 / NCIMB 9240 / NCTC 8049)</name>
    <dbReference type="NCBI Taxonomy" id="380703"/>
    <lineage>
        <taxon>Bacteria</taxon>
        <taxon>Pseudomonadati</taxon>
        <taxon>Pseudomonadota</taxon>
        <taxon>Gammaproteobacteria</taxon>
        <taxon>Aeromonadales</taxon>
        <taxon>Aeromonadaceae</taxon>
        <taxon>Aeromonas</taxon>
    </lineage>
</organism>
<dbReference type="EnsemblBacteria" id="ABK38913">
    <property type="protein sequence ID" value="ABK38913"/>
    <property type="gene ID" value="AHA_1291"/>
</dbReference>
<dbReference type="STRING" id="380703.AHA_1291"/>